<dbReference type="InterPro" id="IPR039013">
    <property type="entry name" value="YgiF"/>
</dbReference>
<dbReference type="Gene3D" id="2.40.320.10">
    <property type="entry name" value="Hypothetical Protein Pfu-838710-001"/>
    <property type="match status" value="1"/>
</dbReference>
<reference evidence="2" key="1">
    <citation type="journal article" date="2014" name="Int. J. Syst. Evol. Microbiol.">
        <title>Complete genome sequence of Corynebacterium casei LMG S-19264T (=DSM 44701T), isolated from a smear-ripened cheese.</title>
        <authorList>
            <consortium name="US DOE Joint Genome Institute (JGI-PGF)"/>
            <person name="Walter F."/>
            <person name="Albersmeier A."/>
            <person name="Kalinowski J."/>
            <person name="Ruckert C."/>
        </authorList>
    </citation>
    <scope>NUCLEOTIDE SEQUENCE</scope>
    <source>
        <strain evidence="2">KCTC 32337</strain>
    </source>
</reference>
<dbReference type="CDD" id="cd07756">
    <property type="entry name" value="CYTH-like_Pase_CHAD"/>
    <property type="match status" value="1"/>
</dbReference>
<dbReference type="PANTHER" id="PTHR39569">
    <property type="entry name" value="INORGANIC TRIPHOSPHATASE"/>
    <property type="match status" value="1"/>
</dbReference>
<dbReference type="GO" id="GO:0046872">
    <property type="term" value="F:metal ion binding"/>
    <property type="evidence" value="ECO:0007669"/>
    <property type="project" value="TreeGrafter"/>
</dbReference>
<accession>A0A8H9LYP3</accession>
<dbReference type="GO" id="GO:0050355">
    <property type="term" value="F:inorganic triphosphate phosphatase activity"/>
    <property type="evidence" value="ECO:0007669"/>
    <property type="project" value="InterPro"/>
</dbReference>
<comment type="caution">
    <text evidence="2">The sequence shown here is derived from an EMBL/GenBank/DDBJ whole genome shotgun (WGS) entry which is preliminary data.</text>
</comment>
<dbReference type="InterPro" id="IPR023577">
    <property type="entry name" value="CYTH_domain"/>
</dbReference>
<dbReference type="PANTHER" id="PTHR39569:SF1">
    <property type="entry name" value="INORGANIC TRIPHOSPHATASE"/>
    <property type="match status" value="1"/>
</dbReference>
<dbReference type="AlphaFoldDB" id="A0A8H9LYP3"/>
<dbReference type="Proteomes" id="UP000622604">
    <property type="component" value="Unassembled WGS sequence"/>
</dbReference>
<evidence type="ECO:0000259" key="1">
    <source>
        <dbReference type="PROSITE" id="PS51707"/>
    </source>
</evidence>
<dbReference type="Pfam" id="PF01928">
    <property type="entry name" value="CYTH"/>
    <property type="match status" value="1"/>
</dbReference>
<protein>
    <recommendedName>
        <fullName evidence="1">CYTH domain-containing protein</fullName>
    </recommendedName>
</protein>
<name>A0A8H9LYP3_9ALTE</name>
<organism evidence="2 3">
    <name type="scientific">Paraglaciecola chathamensis</name>
    <dbReference type="NCBI Taxonomy" id="368405"/>
    <lineage>
        <taxon>Bacteria</taxon>
        <taxon>Pseudomonadati</taxon>
        <taxon>Pseudomonadota</taxon>
        <taxon>Gammaproteobacteria</taxon>
        <taxon>Alteromonadales</taxon>
        <taxon>Alteromonadaceae</taxon>
        <taxon>Paraglaciecola</taxon>
    </lineage>
</organism>
<feature type="domain" description="CYTH" evidence="1">
    <location>
        <begin position="6"/>
        <end position="209"/>
    </location>
</feature>
<proteinExistence type="predicted"/>
<gene>
    <name evidence="2" type="ORF">GCM10011274_05730</name>
</gene>
<dbReference type="PROSITE" id="PS51707">
    <property type="entry name" value="CYTH"/>
    <property type="match status" value="1"/>
</dbReference>
<reference evidence="2" key="2">
    <citation type="submission" date="2020-09" db="EMBL/GenBank/DDBJ databases">
        <authorList>
            <person name="Sun Q."/>
            <person name="Kim S."/>
        </authorList>
    </citation>
    <scope>NUCLEOTIDE SEQUENCE</scope>
    <source>
        <strain evidence="2">KCTC 32337</strain>
    </source>
</reference>
<sequence>MTVTMDIEIELKLLATPSAQQDILTWLGQSTLNYRVFPGKQLRNDYFETPQRTLRKHDIGLRIRGHNGEFEQTVKTKGRVIAGMHQRPEYNVPLSTPDLKLGLFELEIWPQSIDVAELESQLYTMFSTDFLRHTYLITWDNTTQIELVFDIGKITANGRQVDICEIELELKSGDPRQLFELAKQLVDVTPLRFGLQSKAARGYQLADNRADEQYEPPTHFNAFPDKPLIDNAVSALEQALSVWQHGEAAFYQSQNIDDWRTMRAGISLVQEIIAVYQSSFVTSASAETNESATAPDVLALQKKLSSLLMHYQQTDTLLAAQYMQAHHFLELNEVPHHAVVNLQLNEFIKNRNLLTMLNDVLANPENMRVQLSLGAFCMDVAKEVGARTAQMATHRKKQSTHSALQQFITDALLTNEENVAQTRNKLAACKVLWGELNLERALQSDVNPWSVFRREDKITMCKALKNLLEEQVLRLDPKIEQALLAWCANNESI</sequence>
<dbReference type="SMART" id="SM01118">
    <property type="entry name" value="CYTH"/>
    <property type="match status" value="1"/>
</dbReference>
<dbReference type="EMBL" id="BMZC01000001">
    <property type="protein sequence ID" value="GGZ50370.1"/>
    <property type="molecule type" value="Genomic_DNA"/>
</dbReference>
<dbReference type="SUPFAM" id="SSF55154">
    <property type="entry name" value="CYTH-like phosphatases"/>
    <property type="match status" value="1"/>
</dbReference>
<evidence type="ECO:0000313" key="2">
    <source>
        <dbReference type="EMBL" id="GGZ50370.1"/>
    </source>
</evidence>
<evidence type="ECO:0000313" key="3">
    <source>
        <dbReference type="Proteomes" id="UP000622604"/>
    </source>
</evidence>
<dbReference type="InterPro" id="IPR033469">
    <property type="entry name" value="CYTH-like_dom_sf"/>
</dbReference>